<dbReference type="AlphaFoldDB" id="A0AA36C4J8"/>
<name>A0AA36C4J8_9BILA</name>
<dbReference type="InterPro" id="IPR012337">
    <property type="entry name" value="RNaseH-like_sf"/>
</dbReference>
<protein>
    <submittedName>
        <fullName evidence="1">Uncharacterized protein</fullName>
    </submittedName>
</protein>
<accession>A0AA36C4J8</accession>
<feature type="non-terminal residue" evidence="1">
    <location>
        <position position="70"/>
    </location>
</feature>
<keyword evidence="2" id="KW-1185">Reference proteome</keyword>
<dbReference type="SUPFAM" id="SSF53098">
    <property type="entry name" value="Ribonuclease H-like"/>
    <property type="match status" value="1"/>
</dbReference>
<proteinExistence type="predicted"/>
<evidence type="ECO:0000313" key="1">
    <source>
        <dbReference type="EMBL" id="CAJ0558432.1"/>
    </source>
</evidence>
<organism evidence="1 2">
    <name type="scientific">Mesorhabditis spiculigera</name>
    <dbReference type="NCBI Taxonomy" id="96644"/>
    <lineage>
        <taxon>Eukaryota</taxon>
        <taxon>Metazoa</taxon>
        <taxon>Ecdysozoa</taxon>
        <taxon>Nematoda</taxon>
        <taxon>Chromadorea</taxon>
        <taxon>Rhabditida</taxon>
        <taxon>Rhabditina</taxon>
        <taxon>Rhabditomorpha</taxon>
        <taxon>Rhabditoidea</taxon>
        <taxon>Rhabditidae</taxon>
        <taxon>Mesorhabditinae</taxon>
        <taxon>Mesorhabditis</taxon>
    </lineage>
</organism>
<gene>
    <name evidence="1" type="ORF">MSPICULIGERA_LOCUS981</name>
</gene>
<dbReference type="Proteomes" id="UP001177023">
    <property type="component" value="Unassembled WGS sequence"/>
</dbReference>
<sequence length="70" mass="7992">MSIMTYALTCRKNEENLRVSRRLLCSMPNEACVERFFSIVKNVITNDRSSLSTDHCNMIAIARYITVSSS</sequence>
<evidence type="ECO:0000313" key="2">
    <source>
        <dbReference type="Proteomes" id="UP001177023"/>
    </source>
</evidence>
<dbReference type="EMBL" id="CATQJA010000235">
    <property type="protein sequence ID" value="CAJ0558432.1"/>
    <property type="molecule type" value="Genomic_DNA"/>
</dbReference>
<comment type="caution">
    <text evidence="1">The sequence shown here is derived from an EMBL/GenBank/DDBJ whole genome shotgun (WGS) entry which is preliminary data.</text>
</comment>
<reference evidence="1" key="1">
    <citation type="submission" date="2023-06" db="EMBL/GenBank/DDBJ databases">
        <authorList>
            <person name="Delattre M."/>
        </authorList>
    </citation>
    <scope>NUCLEOTIDE SEQUENCE</scope>
    <source>
        <strain evidence="1">AF72</strain>
    </source>
</reference>